<organism evidence="3">
    <name type="scientific">Tuwongella immobilis</name>
    <dbReference type="NCBI Taxonomy" id="692036"/>
    <lineage>
        <taxon>Bacteria</taxon>
        <taxon>Pseudomonadati</taxon>
        <taxon>Planctomycetota</taxon>
        <taxon>Planctomycetia</taxon>
        <taxon>Gemmatales</taxon>
        <taxon>Gemmataceae</taxon>
        <taxon>Tuwongella</taxon>
    </lineage>
</organism>
<keyword evidence="3" id="KW-0255">Endonuclease</keyword>
<dbReference type="SUPFAM" id="SSF52540">
    <property type="entry name" value="P-loop containing nucleoside triphosphate hydrolases"/>
    <property type="match status" value="1"/>
</dbReference>
<dbReference type="Proteomes" id="UP000464378">
    <property type="component" value="Chromosome"/>
</dbReference>
<dbReference type="RefSeq" id="WP_162657297.1">
    <property type="nucleotide sequence ID" value="NZ_LR593887.1"/>
</dbReference>
<dbReference type="AlphaFoldDB" id="A0A6C2YLX2"/>
<dbReference type="PANTHER" id="PTHR37291:SF1">
    <property type="entry name" value="TYPE IV METHYL-DIRECTED RESTRICTION ENZYME ECOKMCRB SUBUNIT"/>
    <property type="match status" value="1"/>
</dbReference>
<reference evidence="3" key="1">
    <citation type="submission" date="2019-04" db="EMBL/GenBank/DDBJ databases">
        <authorList>
            <consortium name="Science for Life Laboratories"/>
        </authorList>
    </citation>
    <scope>NUCLEOTIDE SEQUENCE</scope>
    <source>
        <strain evidence="3">MBLW1</strain>
    </source>
</reference>
<dbReference type="InterPro" id="IPR012808">
    <property type="entry name" value="CHP02453"/>
</dbReference>
<keyword evidence="1" id="KW-0175">Coiled coil</keyword>
<accession>A0A6C2YLX2</accession>
<dbReference type="InterPro" id="IPR003593">
    <property type="entry name" value="AAA+_ATPase"/>
</dbReference>
<feature type="domain" description="AAA+ ATPase" evidence="2">
    <location>
        <begin position="679"/>
        <end position="846"/>
    </location>
</feature>
<evidence type="ECO:0000313" key="4">
    <source>
        <dbReference type="Proteomes" id="UP000464378"/>
    </source>
</evidence>
<dbReference type="InterPro" id="IPR011704">
    <property type="entry name" value="ATPase_dyneun-rel_AAA"/>
</dbReference>
<evidence type="ECO:0000259" key="2">
    <source>
        <dbReference type="SMART" id="SM00382"/>
    </source>
</evidence>
<sequence>MPLARIPLVQLLDLDRAAWPLPSTGSDPATVPSSQPVPQSTLRIACQRWLHPQFLDCAEDGQLADELVHFASQVIPPPVFASRIRAKVRFLRHGLQHWLHAAGSVPEKLAACLNWDGPYALAGFGSQFWLAIARAITLEAGADDLPMISASIDAGLGRLGLVFSRESLADWGDHFARRMAWYADLRQARPEWSVAQLDDFFARVGQMTHREIPAPPATSDSPAEDVADLVRNLRNQRPLRRFLAERTATLERAIDRLRQAIAQADADALRHALASVHPVAAQRLDLGDAGWPEMLQSILDAPTLADAWDEAIVDRLGWWLPAAVLHLRDPLQYPAWDEASRRGVALLADGVLLAETVGEGYELVQEAVQALAAEYHLHPLEVPDLLRLVANRSRPTIPRGESSSEMAAAPTFGGFCRDTFRFLAELEQSNHREWMQLHRERYEFAVREPLVELCEALTTRYIEPVWVRERGWDLETTAKSGRALSSIVRNDFGRGAPYQPTQWIVFYRRAIGAKRDDVQCVVRVDASGVAAGIQLGQGAREAGRRFRRQIQQHAEALWAALQARGWNRGIRFRPDTDAEPIAIRSAADLRHWATGRNLRAELTFAPDDPLLRQESLVNVLIVLFDQLMPIYACAVEEQPLPLLESWAGPIRTSYDATRFRDETGLGADWIRQARELLDMKRQLLLVGVPGTGKTHVARHLARLLTGDRPEAVRLVQFHAAYSYEEFVEGMKPRTIEVDGRTQVSYPIEPGVLPSFVEHAQAEPGQTFVLLIDEINRGNLARIFGELLYLLEYRDHAILLPYSRRQFQLPGNLLILGTMNGADRSTIALDQAMRRRFSVLEMPPDAGILADWLMRHPPKAEEPFASRVLQLFETLNARLRKEYGPECQIGHSFFMQPELDESKLRAIWEHHIRPLLDDYQQRHPTRRDWPFTDFWPTPAKSRR</sequence>
<protein>
    <recommendedName>
        <fullName evidence="2">AAA+ ATPase domain-containing protein</fullName>
    </recommendedName>
</protein>
<dbReference type="InParanoid" id="A0A6C2YLX2"/>
<dbReference type="Pfam" id="PF09365">
    <property type="entry name" value="DUF2461"/>
    <property type="match status" value="1"/>
</dbReference>
<gene>
    <name evidence="3" type="ORF">GMBLW1_18750</name>
</gene>
<proteinExistence type="predicted"/>
<dbReference type="InterPro" id="IPR027417">
    <property type="entry name" value="P-loop_NTPase"/>
</dbReference>
<keyword evidence="4" id="KW-1185">Reference proteome</keyword>
<dbReference type="KEGG" id="tim:GMBLW1_18750"/>
<keyword evidence="3" id="KW-0540">Nuclease</keyword>
<feature type="coiled-coil region" evidence="1">
    <location>
        <begin position="240"/>
        <end position="267"/>
    </location>
</feature>
<dbReference type="Gene3D" id="3.40.50.300">
    <property type="entry name" value="P-loop containing nucleotide triphosphate hydrolases"/>
    <property type="match status" value="1"/>
</dbReference>
<dbReference type="GO" id="GO:0016887">
    <property type="term" value="F:ATP hydrolysis activity"/>
    <property type="evidence" value="ECO:0007669"/>
    <property type="project" value="InterPro"/>
</dbReference>
<evidence type="ECO:0000256" key="1">
    <source>
        <dbReference type="SAM" id="Coils"/>
    </source>
</evidence>
<evidence type="ECO:0000313" key="3">
    <source>
        <dbReference type="EMBL" id="VIP02085.1"/>
    </source>
</evidence>
<dbReference type="GO" id="GO:0005524">
    <property type="term" value="F:ATP binding"/>
    <property type="evidence" value="ECO:0007669"/>
    <property type="project" value="InterPro"/>
</dbReference>
<dbReference type="EMBL" id="LR593887">
    <property type="protein sequence ID" value="VTS00341.1"/>
    <property type="molecule type" value="Genomic_DNA"/>
</dbReference>
<dbReference type="InterPro" id="IPR052934">
    <property type="entry name" value="Methyl-DNA_Rec/Restrict_Enz"/>
</dbReference>
<keyword evidence="3" id="KW-0378">Hydrolase</keyword>
<dbReference type="Pfam" id="PF07728">
    <property type="entry name" value="AAA_5"/>
    <property type="match status" value="1"/>
</dbReference>
<dbReference type="CDD" id="cd00009">
    <property type="entry name" value="AAA"/>
    <property type="match status" value="1"/>
</dbReference>
<dbReference type="PANTHER" id="PTHR37291">
    <property type="entry name" value="5-METHYLCYTOSINE-SPECIFIC RESTRICTION ENZYME B"/>
    <property type="match status" value="1"/>
</dbReference>
<dbReference type="EMBL" id="LR586016">
    <property type="protein sequence ID" value="VIP02085.1"/>
    <property type="molecule type" value="Genomic_DNA"/>
</dbReference>
<name>A0A6C2YLX2_9BACT</name>
<dbReference type="SMART" id="SM00382">
    <property type="entry name" value="AAA"/>
    <property type="match status" value="1"/>
</dbReference>
<dbReference type="GO" id="GO:0004519">
    <property type="term" value="F:endonuclease activity"/>
    <property type="evidence" value="ECO:0007669"/>
    <property type="project" value="UniProtKB-KW"/>
</dbReference>